<gene>
    <name evidence="1" type="ORF">S03H2_67659</name>
</gene>
<sequence length="60" mass="6671">MSNMLVAGSAYVEYLTVKSPEKEVSKNGTFIKLKRIMMQSSAKICFGSIFALLKEFFSAV</sequence>
<name>X1JFY5_9ZZZZ</name>
<reference evidence="1" key="1">
    <citation type="journal article" date="2014" name="Front. Microbiol.">
        <title>High frequency of phylogenetically diverse reductive dehalogenase-homologous genes in deep subseafloor sedimentary metagenomes.</title>
        <authorList>
            <person name="Kawai M."/>
            <person name="Futagami T."/>
            <person name="Toyoda A."/>
            <person name="Takaki Y."/>
            <person name="Nishi S."/>
            <person name="Hori S."/>
            <person name="Arai W."/>
            <person name="Tsubouchi T."/>
            <person name="Morono Y."/>
            <person name="Uchiyama I."/>
            <person name="Ito T."/>
            <person name="Fujiyama A."/>
            <person name="Inagaki F."/>
            <person name="Takami H."/>
        </authorList>
    </citation>
    <scope>NUCLEOTIDE SEQUENCE</scope>
    <source>
        <strain evidence="1">Expedition CK06-06</strain>
    </source>
</reference>
<dbReference type="EMBL" id="BARU01044342">
    <property type="protein sequence ID" value="GAH77244.1"/>
    <property type="molecule type" value="Genomic_DNA"/>
</dbReference>
<comment type="caution">
    <text evidence="1">The sequence shown here is derived from an EMBL/GenBank/DDBJ whole genome shotgun (WGS) entry which is preliminary data.</text>
</comment>
<evidence type="ECO:0000313" key="1">
    <source>
        <dbReference type="EMBL" id="GAH77244.1"/>
    </source>
</evidence>
<dbReference type="AlphaFoldDB" id="X1JFY5"/>
<accession>X1JFY5</accession>
<protein>
    <submittedName>
        <fullName evidence="1">Uncharacterized protein</fullName>
    </submittedName>
</protein>
<organism evidence="1">
    <name type="scientific">marine sediment metagenome</name>
    <dbReference type="NCBI Taxonomy" id="412755"/>
    <lineage>
        <taxon>unclassified sequences</taxon>
        <taxon>metagenomes</taxon>
        <taxon>ecological metagenomes</taxon>
    </lineage>
</organism>
<proteinExistence type="predicted"/>